<dbReference type="Pfam" id="PF07811">
    <property type="entry name" value="TadE"/>
    <property type="match status" value="1"/>
</dbReference>
<organism evidence="3 4">
    <name type="scientific">Mesorhizobium opportunistum</name>
    <dbReference type="NCBI Taxonomy" id="593909"/>
    <lineage>
        <taxon>Bacteria</taxon>
        <taxon>Pseudomonadati</taxon>
        <taxon>Pseudomonadota</taxon>
        <taxon>Alphaproteobacteria</taxon>
        <taxon>Hyphomicrobiales</taxon>
        <taxon>Phyllobacteriaceae</taxon>
        <taxon>Mesorhizobium</taxon>
    </lineage>
</organism>
<feature type="transmembrane region" description="Helical" evidence="1">
    <location>
        <begin position="20"/>
        <end position="39"/>
    </location>
</feature>
<keyword evidence="1" id="KW-0812">Transmembrane</keyword>
<feature type="domain" description="TadE-like" evidence="2">
    <location>
        <begin position="18"/>
        <end position="60"/>
    </location>
</feature>
<keyword evidence="4" id="KW-1185">Reference proteome</keyword>
<dbReference type="InterPro" id="IPR012495">
    <property type="entry name" value="TadE-like_dom"/>
</dbReference>
<reference evidence="3 4" key="1">
    <citation type="journal article" date="2024" name="Proc. Natl. Acad. Sci. U.S.A.">
        <title>The evolutionary genomics of adaptation to stress in wild rhizobium bacteria.</title>
        <authorList>
            <person name="Kehlet-Delgado H."/>
            <person name="Montoya A.P."/>
            <person name="Jensen K.T."/>
            <person name="Wendlandt C.E."/>
            <person name="Dexheimer C."/>
            <person name="Roberts M."/>
            <person name="Torres Martinez L."/>
            <person name="Friesen M.L."/>
            <person name="Griffitts J.S."/>
            <person name="Porter S.S."/>
        </authorList>
    </citation>
    <scope>NUCLEOTIDE SEQUENCE [LARGE SCALE GENOMIC DNA]</scope>
    <source>
        <strain evidence="3 4">M0729</strain>
    </source>
</reference>
<dbReference type="RefSeq" id="WP_023767796.1">
    <property type="nucleotide sequence ID" value="NZ_CP100477.1"/>
</dbReference>
<comment type="caution">
    <text evidence="3">The sequence shown here is derived from an EMBL/GenBank/DDBJ whole genome shotgun (WGS) entry which is preliminary data.</text>
</comment>
<keyword evidence="1" id="KW-0472">Membrane</keyword>
<sequence>MFIKIRQFLQRFHHDEQGAALVEIAIVTPFVLLLSAGVFEFSNIFNTRLLLAAGVEDAARYMARCSSDWNTCSTLAKNLAVNGAVTNGSQRVTGWTVGQVTITPVQSLQAIDSTGTELYLSSTGTVIVVQVSTAYPYPTLGLWSYLGFANLTLNVFHQERVLGW</sequence>
<proteinExistence type="predicted"/>
<gene>
    <name evidence="3" type="ORF">NKI33_24735</name>
</gene>
<dbReference type="Proteomes" id="UP001464387">
    <property type="component" value="Unassembled WGS sequence"/>
</dbReference>
<keyword evidence="1" id="KW-1133">Transmembrane helix</keyword>
<accession>A0ABV1YLX5</accession>
<evidence type="ECO:0000259" key="2">
    <source>
        <dbReference type="Pfam" id="PF07811"/>
    </source>
</evidence>
<dbReference type="EMBL" id="JAMYPJ010000044">
    <property type="protein sequence ID" value="MER8936153.1"/>
    <property type="molecule type" value="Genomic_DNA"/>
</dbReference>
<evidence type="ECO:0000313" key="4">
    <source>
        <dbReference type="Proteomes" id="UP001464387"/>
    </source>
</evidence>
<evidence type="ECO:0000256" key="1">
    <source>
        <dbReference type="SAM" id="Phobius"/>
    </source>
</evidence>
<protein>
    <submittedName>
        <fullName evidence="3">Pilus assembly protein</fullName>
    </submittedName>
</protein>
<evidence type="ECO:0000313" key="3">
    <source>
        <dbReference type="EMBL" id="MER8936153.1"/>
    </source>
</evidence>
<name>A0ABV1YLX5_9HYPH</name>